<proteinExistence type="predicted"/>
<reference evidence="1" key="1">
    <citation type="journal article" date="2019" name="Appl. Environ. Microbiol.">
        <title>The ADEP biosynthetic gene cluster in Streptomyces hawaiiensis NRRL 15010 reveals an accessory clpP gene as a novel antibiotic resistance factor.</title>
        <authorList>
            <person name="Thomy D."/>
            <person name="Culp E."/>
            <person name="Adamek M."/>
            <person name="Cheng E.Y."/>
            <person name="Ziemert N."/>
            <person name="Wright G.D."/>
            <person name="Sass P."/>
            <person name="Brotz-Oesterhelt H."/>
        </authorList>
    </citation>
    <scope>NUCLEOTIDE SEQUENCE</scope>
    <source>
        <strain evidence="1">NRRL 15010</strain>
    </source>
</reference>
<dbReference type="EMBL" id="MK047367">
    <property type="protein sequence ID" value="QED88058.1"/>
    <property type="molecule type" value="Genomic_DNA"/>
</dbReference>
<sequence>MGGRDPLGEFPVVALGRFWQGGEAAYGIGNVVISGQAATIFSSRVVSFGRRFSGSVSRRRLAWRGVVTERSPSARPWLRSRTRRFALRV</sequence>
<accession>A0A5B9BIW8</accession>
<dbReference type="AlphaFoldDB" id="A0A5B9BIW8"/>
<organism evidence="1">
    <name type="scientific">Streptomyces hawaiiensis</name>
    <dbReference type="NCBI Taxonomy" id="67305"/>
    <lineage>
        <taxon>Bacteria</taxon>
        <taxon>Bacillati</taxon>
        <taxon>Actinomycetota</taxon>
        <taxon>Actinomycetes</taxon>
        <taxon>Kitasatosporales</taxon>
        <taxon>Streptomycetaceae</taxon>
        <taxon>Streptomyces</taxon>
    </lineage>
</organism>
<evidence type="ECO:0000313" key="1">
    <source>
        <dbReference type="EMBL" id="QED88058.1"/>
    </source>
</evidence>
<name>A0A5B9BIW8_9ACTN</name>
<protein>
    <submittedName>
        <fullName evidence="1">Uncharacterized protein</fullName>
    </submittedName>
</protein>